<keyword evidence="2" id="KW-1185">Reference proteome</keyword>
<organism evidence="1 2">
    <name type="scientific">Deinococcus grandis</name>
    <dbReference type="NCBI Taxonomy" id="57498"/>
    <lineage>
        <taxon>Bacteria</taxon>
        <taxon>Thermotogati</taxon>
        <taxon>Deinococcota</taxon>
        <taxon>Deinococci</taxon>
        <taxon>Deinococcales</taxon>
        <taxon>Deinococcaceae</taxon>
        <taxon>Deinococcus</taxon>
    </lineage>
</organism>
<dbReference type="GO" id="GO:0016757">
    <property type="term" value="F:glycosyltransferase activity"/>
    <property type="evidence" value="ECO:0007669"/>
    <property type="project" value="UniProtKB-KW"/>
</dbReference>
<reference evidence="2" key="1">
    <citation type="submission" date="2015-11" db="EMBL/GenBank/DDBJ databases">
        <title>Draft Genome Sequence of the Radioresistant Bacterium Deinococcus grandis, Isolated from Freshwater Fish in Japan.</title>
        <authorList>
            <person name="Satoh K."/>
            <person name="Onodera T."/>
            <person name="Omoso K."/>
            <person name="Takeda-Yano K."/>
            <person name="Katayama T."/>
            <person name="Oono Y."/>
            <person name="Narumi I."/>
        </authorList>
    </citation>
    <scope>NUCLEOTIDE SEQUENCE [LARGE SCALE GENOMIC DNA]</scope>
    <source>
        <strain evidence="2">ATCC 43672</strain>
    </source>
</reference>
<evidence type="ECO:0000313" key="2">
    <source>
        <dbReference type="Proteomes" id="UP000056209"/>
    </source>
</evidence>
<keyword evidence="1" id="KW-0328">Glycosyltransferase</keyword>
<protein>
    <submittedName>
        <fullName evidence="1">Amidophosphoribosyltransferase</fullName>
    </submittedName>
</protein>
<dbReference type="EMBL" id="BCMS01000005">
    <property type="protein sequence ID" value="GAQ23820.1"/>
    <property type="molecule type" value="Genomic_DNA"/>
</dbReference>
<dbReference type="Proteomes" id="UP000056209">
    <property type="component" value="Unassembled WGS sequence"/>
</dbReference>
<accession>A0A124BSB4</accession>
<dbReference type="OrthoDB" id="9933382at2"/>
<dbReference type="RefSeq" id="WP_058979904.1">
    <property type="nucleotide sequence ID" value="NZ_BCMS01000005.1"/>
</dbReference>
<sequence length="163" mass="17809">MTDNALVDVLLMARQENRLGWFTATMDAWSDKTRAGVLDAVFGRLSTAEPELQIMLYQVGRAVVAERPAPFANRVLAAGGPDALLTEVCWSIDGWADAASVPLLMALVRSDRGIGVERQALLTLLQTRDAGVPSMLAEVAAWKLDSPEGKELVTFIRELRRNT</sequence>
<dbReference type="AlphaFoldDB" id="A0A124BSB4"/>
<name>A0A124BSB4_9DEIO</name>
<proteinExistence type="predicted"/>
<keyword evidence="1" id="KW-0808">Transferase</keyword>
<gene>
    <name evidence="1" type="ORF">DEIGR_330078</name>
</gene>
<comment type="caution">
    <text evidence="1">The sequence shown here is derived from an EMBL/GenBank/DDBJ whole genome shotgun (WGS) entry which is preliminary data.</text>
</comment>
<evidence type="ECO:0000313" key="1">
    <source>
        <dbReference type="EMBL" id="GAQ23820.1"/>
    </source>
</evidence>